<evidence type="ECO:0000313" key="2">
    <source>
        <dbReference type="EMBL" id="MCW1041363.1"/>
    </source>
</evidence>
<comment type="caution">
    <text evidence="4">The sequence shown here is derived from an EMBL/GenBank/DDBJ whole genome shotgun (WGS) entry which is preliminary data.</text>
</comment>
<dbReference type="Proteomes" id="UP001526076">
    <property type="component" value="Unassembled WGS sequence"/>
</dbReference>
<keyword evidence="1" id="KW-1133">Transmembrane helix</keyword>
<reference evidence="4 5" key="1">
    <citation type="journal article" date="1993" name="J. Dent. Res.">
        <title>The isolation and characterization of milleri group streptococci from dental periapical abscesses.</title>
        <authorList>
            <person name="Fisher L.E."/>
            <person name="Russell R.R."/>
        </authorList>
    </citation>
    <scope>NUCLEOTIDE SEQUENCE [LARGE SCALE GENOMIC DNA]</scope>
    <source>
        <strain evidence="4 5">OUP21</strain>
    </source>
</reference>
<dbReference type="EMBL" id="JAPAHU010000003">
    <property type="protein sequence ID" value="MCW1041363.1"/>
    <property type="molecule type" value="Genomic_DNA"/>
</dbReference>
<name>A0A2I1UVL8_STRAP</name>
<evidence type="ECO:0000313" key="6">
    <source>
        <dbReference type="Proteomes" id="UP001526076"/>
    </source>
</evidence>
<evidence type="ECO:0000313" key="3">
    <source>
        <dbReference type="EMBL" id="MCW1072041.1"/>
    </source>
</evidence>
<reference evidence="4" key="2">
    <citation type="submission" date="2018-03" db="EMBL/GenBank/DDBJ databases">
        <authorList>
            <person name="Keele B.F."/>
        </authorList>
    </citation>
    <scope>NUCLEOTIDE SEQUENCE</scope>
    <source>
        <strain evidence="4">OUP21</strain>
    </source>
</reference>
<dbReference type="EMBL" id="JAPAIK010000012">
    <property type="protein sequence ID" value="MCW1072041.1"/>
    <property type="molecule type" value="Genomic_DNA"/>
</dbReference>
<keyword evidence="1" id="KW-0472">Membrane</keyword>
<organism evidence="4 5">
    <name type="scientific">Streptococcus anginosus</name>
    <dbReference type="NCBI Taxonomy" id="1328"/>
    <lineage>
        <taxon>Bacteria</taxon>
        <taxon>Bacillati</taxon>
        <taxon>Bacillota</taxon>
        <taxon>Bacilli</taxon>
        <taxon>Lactobacillales</taxon>
        <taxon>Streptococcaceae</taxon>
        <taxon>Streptococcus</taxon>
        <taxon>Streptococcus anginosus group</taxon>
    </lineage>
</organism>
<keyword evidence="1" id="KW-0812">Transmembrane</keyword>
<dbReference type="AlphaFoldDB" id="A0A2I1UVL8"/>
<accession>A0A2I1UVL8</accession>
<keyword evidence="6" id="KW-1185">Reference proteome</keyword>
<reference evidence="2 6" key="3">
    <citation type="submission" date="2022-10" db="EMBL/GenBank/DDBJ databases">
        <title>Comparative genomic study of S. anginosus.</title>
        <authorList>
            <person name="Prasad A."/>
            <person name="Ene A."/>
            <person name="Jablonska S."/>
            <person name="Du J."/>
            <person name="Wolfe A.J."/>
            <person name="Putonti C."/>
        </authorList>
    </citation>
    <scope>NUCLEOTIDE SEQUENCE [LARGE SCALE GENOMIC DNA]</scope>
    <source>
        <strain evidence="3">UMB6888</strain>
        <strain evidence="2 6">UMB9231</strain>
    </source>
</reference>
<proteinExistence type="predicted"/>
<dbReference type="Proteomes" id="UP001208853">
    <property type="component" value="Unassembled WGS sequence"/>
</dbReference>
<gene>
    <name evidence="4" type="ORF">C6A27_03720</name>
    <name evidence="2" type="ORF">OJ597_02525</name>
    <name evidence="3" type="ORF">OJ930_03015</name>
</gene>
<dbReference type="Proteomes" id="UP000238573">
    <property type="component" value="Unassembled WGS sequence"/>
</dbReference>
<dbReference type="EMBL" id="PVSZ01000008">
    <property type="protein sequence ID" value="PRT71333.1"/>
    <property type="molecule type" value="Genomic_DNA"/>
</dbReference>
<evidence type="ECO:0000313" key="5">
    <source>
        <dbReference type="Proteomes" id="UP000238573"/>
    </source>
</evidence>
<feature type="transmembrane region" description="Helical" evidence="1">
    <location>
        <begin position="7"/>
        <end position="27"/>
    </location>
</feature>
<evidence type="ECO:0000313" key="4">
    <source>
        <dbReference type="EMBL" id="PRT71333.1"/>
    </source>
</evidence>
<sequence length="69" mass="8422">MSNLFNFIGHIITMSALLTAWFFPLFYVTIVRNFEQEKRIYRASLVLMMLLKIIYPDSKIHLRQWRQEK</sequence>
<protein>
    <submittedName>
        <fullName evidence="4">Uncharacterized protein</fullName>
    </submittedName>
</protein>
<evidence type="ECO:0000256" key="1">
    <source>
        <dbReference type="SAM" id="Phobius"/>
    </source>
</evidence>
<dbReference type="RefSeq" id="WP_024052247.1">
    <property type="nucleotide sequence ID" value="NZ_CP118054.1"/>
</dbReference>